<accession>A0A380ZDB9</accession>
<dbReference type="AlphaFoldDB" id="A0A380ZDB9"/>
<evidence type="ECO:0000313" key="2">
    <source>
        <dbReference type="EMBL" id="SUV44963.1"/>
    </source>
</evidence>
<sequence length="118" mass="13089">MTAQISKTLHEKQDDTSLKWDLALNIQKEIKETMKSGVVSRTESRLIIFISLCLSIILTILGNADKAQMDAATAIGLICVLLLYGSLPISIVLYIVIKKKLNKVIKQLDEALAHQNPE</sequence>
<dbReference type="EMBL" id="UFTF01000001">
    <property type="protein sequence ID" value="SUV44963.1"/>
    <property type="molecule type" value="Genomic_DNA"/>
</dbReference>
<feature type="transmembrane region" description="Helical" evidence="1">
    <location>
        <begin position="44"/>
        <end position="62"/>
    </location>
</feature>
<evidence type="ECO:0000256" key="1">
    <source>
        <dbReference type="SAM" id="Phobius"/>
    </source>
</evidence>
<evidence type="ECO:0000313" key="3">
    <source>
        <dbReference type="Proteomes" id="UP000254950"/>
    </source>
</evidence>
<dbReference type="OrthoDB" id="7924467at2"/>
<reference evidence="2 3" key="1">
    <citation type="submission" date="2018-06" db="EMBL/GenBank/DDBJ databases">
        <authorList>
            <consortium name="Pathogen Informatics"/>
            <person name="Doyle S."/>
        </authorList>
    </citation>
    <scope>NUCLEOTIDE SEQUENCE [LARGE SCALE GENOMIC DNA]</scope>
    <source>
        <strain evidence="2 3">NCTC12862</strain>
    </source>
</reference>
<name>A0A380ZDB9_BARDO</name>
<dbReference type="Proteomes" id="UP000254950">
    <property type="component" value="Unassembled WGS sequence"/>
</dbReference>
<feature type="transmembrane region" description="Helical" evidence="1">
    <location>
        <begin position="74"/>
        <end position="97"/>
    </location>
</feature>
<protein>
    <submittedName>
        <fullName evidence="2">Uncharacterized protein</fullName>
    </submittedName>
</protein>
<dbReference type="RefSeq" id="WP_004854253.1">
    <property type="nucleotide sequence ID" value="NZ_CACVBH010000017.1"/>
</dbReference>
<proteinExistence type="predicted"/>
<keyword evidence="1" id="KW-0472">Membrane</keyword>
<gene>
    <name evidence="2" type="ORF">NCTC12862_00709</name>
</gene>
<keyword evidence="1" id="KW-0812">Transmembrane</keyword>
<organism evidence="2 3">
    <name type="scientific">Bartonella doshiae</name>
    <dbReference type="NCBI Taxonomy" id="33044"/>
    <lineage>
        <taxon>Bacteria</taxon>
        <taxon>Pseudomonadati</taxon>
        <taxon>Pseudomonadota</taxon>
        <taxon>Alphaproteobacteria</taxon>
        <taxon>Hyphomicrobiales</taxon>
        <taxon>Bartonellaceae</taxon>
        <taxon>Bartonella</taxon>
    </lineage>
</organism>
<keyword evidence="1" id="KW-1133">Transmembrane helix</keyword>